<dbReference type="GO" id="GO:0003677">
    <property type="term" value="F:DNA binding"/>
    <property type="evidence" value="ECO:0007669"/>
    <property type="project" value="InterPro"/>
</dbReference>
<dbReference type="InterPro" id="IPR039425">
    <property type="entry name" value="RNA_pol_sigma-70-like"/>
</dbReference>
<dbReference type="InterPro" id="IPR014284">
    <property type="entry name" value="RNA_pol_sigma-70_dom"/>
</dbReference>
<organism evidence="6 7">
    <name type="scientific">Ancylomarina euxinus</name>
    <dbReference type="NCBI Taxonomy" id="2283627"/>
    <lineage>
        <taxon>Bacteria</taxon>
        <taxon>Pseudomonadati</taxon>
        <taxon>Bacteroidota</taxon>
        <taxon>Bacteroidia</taxon>
        <taxon>Marinilabiliales</taxon>
        <taxon>Marinifilaceae</taxon>
        <taxon>Ancylomarina</taxon>
    </lineage>
</organism>
<evidence type="ECO:0000256" key="3">
    <source>
        <dbReference type="ARBA" id="ARBA00023082"/>
    </source>
</evidence>
<dbReference type="Pfam" id="PF04542">
    <property type="entry name" value="Sigma70_r2"/>
    <property type="match status" value="1"/>
</dbReference>
<dbReference type="Gene3D" id="1.10.10.10">
    <property type="entry name" value="Winged helix-like DNA-binding domain superfamily/Winged helix DNA-binding domain"/>
    <property type="match status" value="1"/>
</dbReference>
<name>A0A425XY63_9BACT</name>
<evidence type="ECO:0000313" key="7">
    <source>
        <dbReference type="Proteomes" id="UP000285794"/>
    </source>
</evidence>
<dbReference type="Gene3D" id="1.10.1740.10">
    <property type="match status" value="1"/>
</dbReference>
<dbReference type="InterPro" id="IPR036388">
    <property type="entry name" value="WH-like_DNA-bd_sf"/>
</dbReference>
<dbReference type="GO" id="GO:0006352">
    <property type="term" value="P:DNA-templated transcription initiation"/>
    <property type="evidence" value="ECO:0007669"/>
    <property type="project" value="InterPro"/>
</dbReference>
<keyword evidence="7" id="KW-1185">Reference proteome</keyword>
<dbReference type="SUPFAM" id="SSF88659">
    <property type="entry name" value="Sigma3 and sigma4 domains of RNA polymerase sigma factors"/>
    <property type="match status" value="1"/>
</dbReference>
<evidence type="ECO:0000259" key="5">
    <source>
        <dbReference type="PROSITE" id="PS50043"/>
    </source>
</evidence>
<dbReference type="PROSITE" id="PS50043">
    <property type="entry name" value="HTH_LUXR_2"/>
    <property type="match status" value="1"/>
</dbReference>
<gene>
    <name evidence="6" type="ORF">DWB61_14265</name>
</gene>
<dbReference type="InterPro" id="IPR000792">
    <property type="entry name" value="Tscrpt_reg_LuxR_C"/>
</dbReference>
<dbReference type="NCBIfam" id="TIGR02985">
    <property type="entry name" value="Sig70_bacteroi1"/>
    <property type="match status" value="1"/>
</dbReference>
<dbReference type="PANTHER" id="PTHR43133:SF46">
    <property type="entry name" value="RNA POLYMERASE SIGMA-70 FACTOR ECF SUBFAMILY"/>
    <property type="match status" value="1"/>
</dbReference>
<accession>A0A425XY63</accession>
<dbReference type="CDD" id="cd06170">
    <property type="entry name" value="LuxR_C_like"/>
    <property type="match status" value="1"/>
</dbReference>
<evidence type="ECO:0000256" key="4">
    <source>
        <dbReference type="ARBA" id="ARBA00023163"/>
    </source>
</evidence>
<protein>
    <submittedName>
        <fullName evidence="6">RNA polymerase sigma-70 factor</fullName>
    </submittedName>
</protein>
<dbReference type="InterPro" id="IPR013324">
    <property type="entry name" value="RNA_pol_sigma_r3/r4-like"/>
</dbReference>
<keyword evidence="3" id="KW-0731">Sigma factor</keyword>
<dbReference type="NCBIfam" id="TIGR02937">
    <property type="entry name" value="sigma70-ECF"/>
    <property type="match status" value="1"/>
</dbReference>
<dbReference type="InterPro" id="IPR014327">
    <property type="entry name" value="RNA_pol_sigma70_bacteroid"/>
</dbReference>
<dbReference type="GO" id="GO:0016987">
    <property type="term" value="F:sigma factor activity"/>
    <property type="evidence" value="ECO:0007669"/>
    <property type="project" value="UniProtKB-KW"/>
</dbReference>
<dbReference type="InterPro" id="IPR013325">
    <property type="entry name" value="RNA_pol_sigma_r2"/>
</dbReference>
<proteinExistence type="inferred from homology"/>
<sequence length="191" mass="22607">MIEQAGTIDIRKIDFRSIFDKYFPSLCVFANRFVNDEDLSKDMVQDVFLKVWNSATEFESEKSLKVYLYLATKNTCFDFLKKEKRKKQRGDLNTDLLNDDFFLNDDSVILDIIREETYRQLEEAIELLPEKAKEVVRLNLKSLTNQEIADELNISINTVKTHKLNAFKKLRELLGHQFVVFLLIDFYQFLE</sequence>
<dbReference type="RefSeq" id="WP_125031561.1">
    <property type="nucleotide sequence ID" value="NZ_JAPXVP010000016.1"/>
</dbReference>
<dbReference type="InterPro" id="IPR007627">
    <property type="entry name" value="RNA_pol_sigma70_r2"/>
</dbReference>
<reference evidence="6 7" key="1">
    <citation type="submission" date="2018-07" db="EMBL/GenBank/DDBJ databases">
        <title>Draft genome sequence of Ancylomarina sp. M1P.</title>
        <authorList>
            <person name="Yadav S."/>
            <person name="Villanueva L."/>
            <person name="Damste J.S.S."/>
        </authorList>
    </citation>
    <scope>NUCLEOTIDE SEQUENCE [LARGE SCALE GENOMIC DNA]</scope>
    <source>
        <strain evidence="6 7">M1P</strain>
    </source>
</reference>
<evidence type="ECO:0000256" key="2">
    <source>
        <dbReference type="ARBA" id="ARBA00023015"/>
    </source>
</evidence>
<dbReference type="OrthoDB" id="1094598at2"/>
<dbReference type="Proteomes" id="UP000285794">
    <property type="component" value="Unassembled WGS sequence"/>
</dbReference>
<dbReference type="Pfam" id="PF08281">
    <property type="entry name" value="Sigma70_r4_2"/>
    <property type="match status" value="1"/>
</dbReference>
<evidence type="ECO:0000313" key="6">
    <source>
        <dbReference type="EMBL" id="RRG19712.1"/>
    </source>
</evidence>
<dbReference type="SMART" id="SM00421">
    <property type="entry name" value="HTH_LUXR"/>
    <property type="match status" value="1"/>
</dbReference>
<dbReference type="SUPFAM" id="SSF88946">
    <property type="entry name" value="Sigma2 domain of RNA polymerase sigma factors"/>
    <property type="match status" value="1"/>
</dbReference>
<comment type="similarity">
    <text evidence="1">Belongs to the sigma-70 factor family. ECF subfamily.</text>
</comment>
<dbReference type="PANTHER" id="PTHR43133">
    <property type="entry name" value="RNA POLYMERASE ECF-TYPE SIGMA FACTO"/>
    <property type="match status" value="1"/>
</dbReference>
<dbReference type="PRINTS" id="PR00038">
    <property type="entry name" value="HTHLUXR"/>
</dbReference>
<feature type="domain" description="HTH luxR-type" evidence="5">
    <location>
        <begin position="121"/>
        <end position="186"/>
    </location>
</feature>
<comment type="caution">
    <text evidence="6">The sequence shown here is derived from an EMBL/GenBank/DDBJ whole genome shotgun (WGS) entry which is preliminary data.</text>
</comment>
<dbReference type="InterPro" id="IPR013249">
    <property type="entry name" value="RNA_pol_sigma70_r4_t2"/>
</dbReference>
<keyword evidence="2" id="KW-0805">Transcription regulation</keyword>
<keyword evidence="4" id="KW-0804">Transcription</keyword>
<dbReference type="AlphaFoldDB" id="A0A425XY63"/>
<evidence type="ECO:0000256" key="1">
    <source>
        <dbReference type="ARBA" id="ARBA00010641"/>
    </source>
</evidence>
<dbReference type="EMBL" id="QQWG01000017">
    <property type="protein sequence ID" value="RRG19712.1"/>
    <property type="molecule type" value="Genomic_DNA"/>
</dbReference>